<dbReference type="PANTHER" id="PTHR45774:SF3">
    <property type="entry name" value="BTB (POZ) DOMAIN-CONTAINING 2B-RELATED"/>
    <property type="match status" value="1"/>
</dbReference>
<reference evidence="2 3" key="1">
    <citation type="submission" date="2024-10" db="EMBL/GenBank/DDBJ databases">
        <authorList>
            <person name="Kim D."/>
        </authorList>
    </citation>
    <scope>NUCLEOTIDE SEQUENCE [LARGE SCALE GENOMIC DNA]</scope>
    <source>
        <strain evidence="2">BH-2024</strain>
    </source>
</reference>
<evidence type="ECO:0000259" key="1">
    <source>
        <dbReference type="Pfam" id="PF22486"/>
    </source>
</evidence>
<dbReference type="Proteomes" id="UP001620626">
    <property type="component" value="Unassembled WGS sequence"/>
</dbReference>
<dbReference type="Pfam" id="PF22486">
    <property type="entry name" value="MATH_2"/>
    <property type="match status" value="1"/>
</dbReference>
<keyword evidence="3" id="KW-1185">Reference proteome</keyword>
<evidence type="ECO:0000313" key="3">
    <source>
        <dbReference type="Proteomes" id="UP001620626"/>
    </source>
</evidence>
<sequence>MRWADQKCLQNGTECSAENRRSALGSALCKIRFPLITKREFSLNIVSSGVLTMEELLAVFQYHCHPNLRGAPGQYPMAFPCHGRFSDENEGTLSIDIEKLSEFARERMNSSRYSDGIYIKGLPWKIVAKINAKKNRTEKWLGFYLLCTAQINEMMDPSRGFYDKNEDKVTLAIDFTVEDENSLKFDSDPNKSNATILTEIKKFSDFSQEIFGSERSSETVHIRGIPMKIETDISTMRDSDEKHLGIMLKQTAQGEDGKWDFVWSATLRIVSQKSGAEDLTITRNSRVFNSRSFSHWPFLNAITFAELMDPSKGFYDKNEDKMTLAIDIKVEEAKPMKPRQYSE</sequence>
<organism evidence="2 3">
    <name type="scientific">Heterodera trifolii</name>
    <dbReference type="NCBI Taxonomy" id="157864"/>
    <lineage>
        <taxon>Eukaryota</taxon>
        <taxon>Metazoa</taxon>
        <taxon>Ecdysozoa</taxon>
        <taxon>Nematoda</taxon>
        <taxon>Chromadorea</taxon>
        <taxon>Rhabditida</taxon>
        <taxon>Tylenchina</taxon>
        <taxon>Tylenchomorpha</taxon>
        <taxon>Tylenchoidea</taxon>
        <taxon>Heteroderidae</taxon>
        <taxon>Heteroderinae</taxon>
        <taxon>Heterodera</taxon>
    </lineage>
</organism>
<protein>
    <recommendedName>
        <fullName evidence="1">MATH domain-containing protein</fullName>
    </recommendedName>
</protein>
<gene>
    <name evidence="2" type="ORF">niasHT_010410</name>
</gene>
<dbReference type="Gene3D" id="2.60.210.10">
    <property type="entry name" value="Apoptosis, Tumor Necrosis Factor Receptor Associated Protein 2, Chain A"/>
    <property type="match status" value="1"/>
</dbReference>
<evidence type="ECO:0000313" key="2">
    <source>
        <dbReference type="EMBL" id="KAL3124569.1"/>
    </source>
</evidence>
<dbReference type="PANTHER" id="PTHR45774">
    <property type="entry name" value="BTB/POZ DOMAIN-CONTAINING"/>
    <property type="match status" value="1"/>
</dbReference>
<dbReference type="EMBL" id="JBICBT010000066">
    <property type="protein sequence ID" value="KAL3124569.1"/>
    <property type="molecule type" value="Genomic_DNA"/>
</dbReference>
<dbReference type="InterPro" id="IPR008974">
    <property type="entry name" value="TRAF-like"/>
</dbReference>
<accession>A0ABD2MDU4</accession>
<dbReference type="AlphaFoldDB" id="A0ABD2MDU4"/>
<dbReference type="SUPFAM" id="SSF49599">
    <property type="entry name" value="TRAF domain-like"/>
    <property type="match status" value="1"/>
</dbReference>
<dbReference type="InterPro" id="IPR002083">
    <property type="entry name" value="MATH/TRAF_dom"/>
</dbReference>
<name>A0ABD2MDU4_9BILA</name>
<feature type="domain" description="MATH" evidence="1">
    <location>
        <begin position="197"/>
        <end position="327"/>
    </location>
</feature>
<proteinExistence type="predicted"/>
<comment type="caution">
    <text evidence="2">The sequence shown here is derived from an EMBL/GenBank/DDBJ whole genome shotgun (WGS) entry which is preliminary data.</text>
</comment>